<evidence type="ECO:0000313" key="2">
    <source>
        <dbReference type="EMBL" id="MDH6284912.1"/>
    </source>
</evidence>
<dbReference type="Proteomes" id="UP001160334">
    <property type="component" value="Unassembled WGS sequence"/>
</dbReference>
<comment type="caution">
    <text evidence="2">The sequence shown here is derived from an EMBL/GenBank/DDBJ whole genome shotgun (WGS) entry which is preliminary data.</text>
</comment>
<feature type="signal peptide" evidence="1">
    <location>
        <begin position="1"/>
        <end position="31"/>
    </location>
</feature>
<sequence>MELTTMRLTLTRSLILTAGLFLAAAPAVAHAQDSIGGGSLPASGSFLQSGYGDTIFDAFRFNRTFTEQEITKCREDAAGGVSTGFRPCPLRPITEMDLAVARLMFGSWHLLFGSMG</sequence>
<protein>
    <submittedName>
        <fullName evidence="2">Uncharacterized protein</fullName>
    </submittedName>
</protein>
<accession>A0ABT6MKQ9</accession>
<dbReference type="RefSeq" id="WP_280764082.1">
    <property type="nucleotide sequence ID" value="NZ_JARXVC010000030.1"/>
</dbReference>
<gene>
    <name evidence="2" type="ORF">M2280_006176</name>
</gene>
<evidence type="ECO:0000256" key="1">
    <source>
        <dbReference type="SAM" id="SignalP"/>
    </source>
</evidence>
<evidence type="ECO:0000313" key="3">
    <source>
        <dbReference type="Proteomes" id="UP001160334"/>
    </source>
</evidence>
<proteinExistence type="predicted"/>
<organism evidence="2 3">
    <name type="scientific">Prescottella agglutinans</name>
    <dbReference type="NCBI Taxonomy" id="1644129"/>
    <lineage>
        <taxon>Bacteria</taxon>
        <taxon>Bacillati</taxon>
        <taxon>Actinomycetota</taxon>
        <taxon>Actinomycetes</taxon>
        <taxon>Mycobacteriales</taxon>
        <taxon>Nocardiaceae</taxon>
        <taxon>Prescottella</taxon>
    </lineage>
</organism>
<feature type="chain" id="PRO_5046390469" evidence="1">
    <location>
        <begin position="32"/>
        <end position="116"/>
    </location>
</feature>
<keyword evidence="3" id="KW-1185">Reference proteome</keyword>
<name>A0ABT6MKQ9_9NOCA</name>
<reference evidence="2 3" key="1">
    <citation type="submission" date="2023-04" db="EMBL/GenBank/DDBJ databases">
        <title>Forest soil microbial communities from Buena Vista Peninsula, Colon Province, Panama.</title>
        <authorList>
            <person name="Bouskill N."/>
        </authorList>
    </citation>
    <scope>NUCLEOTIDE SEQUENCE [LARGE SCALE GENOMIC DNA]</scope>
    <source>
        <strain evidence="2 3">CFH S0262</strain>
    </source>
</reference>
<dbReference type="EMBL" id="JARXVC010000030">
    <property type="protein sequence ID" value="MDH6284912.1"/>
    <property type="molecule type" value="Genomic_DNA"/>
</dbReference>
<keyword evidence="1" id="KW-0732">Signal</keyword>